<evidence type="ECO:0000256" key="1">
    <source>
        <dbReference type="ARBA" id="ARBA00023002"/>
    </source>
</evidence>
<dbReference type="EMBL" id="PFEU01000029">
    <property type="protein sequence ID" value="PJE76336.1"/>
    <property type="molecule type" value="Genomic_DNA"/>
</dbReference>
<dbReference type="InterPro" id="IPR052197">
    <property type="entry name" value="ComplexI_49kDa-like"/>
</dbReference>
<evidence type="ECO:0000313" key="7">
    <source>
        <dbReference type="Proteomes" id="UP000231436"/>
    </source>
</evidence>
<dbReference type="InterPro" id="IPR037232">
    <property type="entry name" value="NADH_quin_OxRdtase_su_C/D-like"/>
</dbReference>
<dbReference type="AlphaFoldDB" id="A0A2M8LG44"/>
<dbReference type="Pfam" id="PF00346">
    <property type="entry name" value="Complex1_49kDa"/>
    <property type="match status" value="1"/>
</dbReference>
<feature type="domain" description="NADH:ubiquinone oxidoreductase 30kDa subunit" evidence="4">
    <location>
        <begin position="25"/>
        <end position="142"/>
    </location>
</feature>
<evidence type="ECO:0000256" key="3">
    <source>
        <dbReference type="PIRSR" id="PIRSR601501-1"/>
    </source>
</evidence>
<dbReference type="Gene3D" id="1.10.645.10">
    <property type="entry name" value="Cytochrome-c3 Hydrogenase, chain B"/>
    <property type="match status" value="1"/>
</dbReference>
<dbReference type="GO" id="GO:0016651">
    <property type="term" value="F:oxidoreductase activity, acting on NAD(P)H"/>
    <property type="evidence" value="ECO:0007669"/>
    <property type="project" value="InterPro"/>
</dbReference>
<comment type="caution">
    <text evidence="6">The sequence shown here is derived from an EMBL/GenBank/DDBJ whole genome shotgun (WGS) entry which is preliminary data.</text>
</comment>
<accession>A0A2M8LG44</accession>
<gene>
    <name evidence="6" type="ORF">COV05_05070</name>
</gene>
<evidence type="ECO:0000313" key="6">
    <source>
        <dbReference type="EMBL" id="PJE76336.1"/>
    </source>
</evidence>
<dbReference type="PANTHER" id="PTHR43485">
    <property type="entry name" value="HYDROGENASE-4 COMPONENT G"/>
    <property type="match status" value="1"/>
</dbReference>
<dbReference type="GO" id="GO:0051287">
    <property type="term" value="F:NAD binding"/>
    <property type="evidence" value="ECO:0007669"/>
    <property type="project" value="InterPro"/>
</dbReference>
<dbReference type="Pfam" id="PF00374">
    <property type="entry name" value="NiFeSe_Hases"/>
    <property type="match status" value="1"/>
</dbReference>
<sequence>MTYQQISQLLPSNANARGDETHCQVEPSEFSALVEKLHLGLGLPLSLVYGTDNRKELGTFGVHAVLSIDEEAKWIVISTSVSSESPAYPSLTTTMMASHWYERYLQDMFGIVAEGHPDPRRLVHHENIPEGTHPLRKDFAWNTKLDHAQVPYPMHHVQGEGIYEIPVGPIHAGIIEPGHFRFNVAGERIITLEGKLFFTHKGVEKLLEGKTPTEALPFIERLSGDMAASHTLAFCQAIEKISGVSVPSRANAIRVALCELERITMHIHDLANIAGMGTGYTLMAANGFRIKERLIRLSQDILGNRFWRGAIVPGGVTRDWSKEESDLIDRVVTEAVKEMQELIKMAMQSDGLRERLETSGVLKHDAAIAYGAVGLPARASGVMRDVRSHHPYAGYPEVSWKIVSAVSGDVYARYRCRIDELDISLRILQEALHLHQDTPVAVDVQLQDGSALGAVESWRGEILTAVHLKEGKVERCMPRDPSFCNWALFAELGPGNIVPDFPLCNKSLNLSYSGTDM</sequence>
<keyword evidence="3" id="KW-0479">Metal-binding</keyword>
<dbReference type="PANTHER" id="PTHR43485:SF1">
    <property type="entry name" value="FORMATE HYDROGENLYASE SUBUNIT 5-RELATED"/>
    <property type="match status" value="1"/>
</dbReference>
<dbReference type="SUPFAM" id="SSF143243">
    <property type="entry name" value="Nqo5-like"/>
    <property type="match status" value="1"/>
</dbReference>
<dbReference type="GO" id="GO:0016151">
    <property type="term" value="F:nickel cation binding"/>
    <property type="evidence" value="ECO:0007669"/>
    <property type="project" value="InterPro"/>
</dbReference>
<proteinExistence type="predicted"/>
<dbReference type="InterPro" id="IPR001135">
    <property type="entry name" value="NADH_Q_OxRdtase_suD"/>
</dbReference>
<name>A0A2M8LG44_9BACT</name>
<dbReference type="Proteomes" id="UP000231436">
    <property type="component" value="Unassembled WGS sequence"/>
</dbReference>
<organism evidence="6 7">
    <name type="scientific">Candidatus Uhrbacteria bacterium CG10_big_fil_rev_8_21_14_0_10_48_16</name>
    <dbReference type="NCBI Taxonomy" id="1975038"/>
    <lineage>
        <taxon>Bacteria</taxon>
        <taxon>Candidatus Uhriibacteriota</taxon>
    </lineage>
</organism>
<dbReference type="InterPro" id="IPR001268">
    <property type="entry name" value="NADH_UbQ_OxRdtase_30kDa_su"/>
</dbReference>
<dbReference type="InterPro" id="IPR029014">
    <property type="entry name" value="NiFe-Hase_large"/>
</dbReference>
<feature type="domain" description="NADH-quinone oxidoreductase subunit D" evidence="5">
    <location>
        <begin position="282"/>
        <end position="443"/>
    </location>
</feature>
<dbReference type="Gene3D" id="3.30.460.80">
    <property type="entry name" value="NADH:ubiquinone oxidoreductase, 30kDa subunit"/>
    <property type="match status" value="1"/>
</dbReference>
<dbReference type="InterPro" id="IPR001501">
    <property type="entry name" value="Ni-dep_hyd_lsu"/>
</dbReference>
<dbReference type="SUPFAM" id="SSF56762">
    <property type="entry name" value="HydB/Nqo4-like"/>
    <property type="match status" value="1"/>
</dbReference>
<dbReference type="Pfam" id="PF00329">
    <property type="entry name" value="Complex1_30kDa"/>
    <property type="match status" value="1"/>
</dbReference>
<dbReference type="GO" id="GO:0008137">
    <property type="term" value="F:NADH dehydrogenase (ubiquinone) activity"/>
    <property type="evidence" value="ECO:0007669"/>
    <property type="project" value="InterPro"/>
</dbReference>
<evidence type="ECO:0000259" key="4">
    <source>
        <dbReference type="Pfam" id="PF00329"/>
    </source>
</evidence>
<dbReference type="GO" id="GO:0048038">
    <property type="term" value="F:quinone binding"/>
    <property type="evidence" value="ECO:0007669"/>
    <property type="project" value="InterPro"/>
</dbReference>
<reference evidence="7" key="1">
    <citation type="submission" date="2017-09" db="EMBL/GenBank/DDBJ databases">
        <title>Depth-based differentiation of microbial function through sediment-hosted aquifers and enrichment of novel symbionts in the deep terrestrial subsurface.</title>
        <authorList>
            <person name="Probst A.J."/>
            <person name="Ladd B."/>
            <person name="Jarett J.K."/>
            <person name="Geller-Mcgrath D.E."/>
            <person name="Sieber C.M.K."/>
            <person name="Emerson J.B."/>
            <person name="Anantharaman K."/>
            <person name="Thomas B.C."/>
            <person name="Malmstrom R."/>
            <person name="Stieglmeier M."/>
            <person name="Klingl A."/>
            <person name="Woyke T."/>
            <person name="Ryan C.M."/>
            <person name="Banfield J.F."/>
        </authorList>
    </citation>
    <scope>NUCLEOTIDE SEQUENCE [LARGE SCALE GENOMIC DNA]</scope>
</reference>
<feature type="binding site" evidence="3">
    <location>
        <position position="204"/>
    </location>
    <ligand>
        <name>Mg(2+)</name>
        <dbReference type="ChEBI" id="CHEBI:18420"/>
    </ligand>
</feature>
<evidence type="ECO:0000259" key="5">
    <source>
        <dbReference type="Pfam" id="PF00346"/>
    </source>
</evidence>
<keyword evidence="2" id="KW-0520">NAD</keyword>
<evidence type="ECO:0000256" key="2">
    <source>
        <dbReference type="ARBA" id="ARBA00023027"/>
    </source>
</evidence>
<keyword evidence="3" id="KW-0460">Magnesium</keyword>
<keyword evidence="1" id="KW-0560">Oxidoreductase</keyword>
<evidence type="ECO:0008006" key="8">
    <source>
        <dbReference type="Google" id="ProtNLM"/>
    </source>
</evidence>
<protein>
    <recommendedName>
        <fullName evidence="8">Hydrogenase</fullName>
    </recommendedName>
</protein>